<name>A0A4P6X921_HYDPS</name>
<dbReference type="InterPro" id="IPR036909">
    <property type="entry name" value="Cyt_c-like_dom_sf"/>
</dbReference>
<sequence length="419" mass="44881">MSRRPLRWIAAVFVAGLALLGAVIAVEMHAPALPPATDAAPADPTLLARGAELARAGNCMACHTERGGAPYAGGRRIGTPFGDLYAGNLTPDAETGLGAWSQQAFQRALHEGRSRDGRLLYPAFPYAHFTRLSDEDVAALWAHLRSLPPVRQPNTPHALRFPYGTQPALAVWRALFFEPGRFQPDAAQSAEWNRGAYLVNGVAHCAACHGTRNAWGATTEAFGGERLPDGRWFAPSLLDPRQAGVQDWPVERVAALLKNGRVEGASVAGPMAEVVFHGMQYLPEADVNAMAGYLKSLPVKASEPPAFKRADGGLLETGGRLYRQHCADCHGEQGEGRQGAYPPLAGNRVVTMDDPTNALQAIVGGGFAPSTPGHPHPYGMPPFRTLLQDAEIAAVASFLRQSWGHQANPVNPLDVQRVR</sequence>
<reference evidence="7 8" key="1">
    <citation type="submission" date="2019-03" db="EMBL/GenBank/DDBJ databases">
        <authorList>
            <person name="Sebastian G."/>
            <person name="Baumann P."/>
            <person name="Ruckert C."/>
            <person name="Kalinowski J."/>
            <person name="Nebel B."/>
            <person name="Takors R."/>
            <person name="Blombach B."/>
        </authorList>
    </citation>
    <scope>NUCLEOTIDE SEQUENCE [LARGE SCALE GENOMIC DNA]</scope>
    <source>
        <strain evidence="7 8">DSM 1084</strain>
    </source>
</reference>
<feature type="binding site" description="covalent" evidence="4">
    <location>
        <position position="62"/>
    </location>
    <ligand>
        <name>heme c</name>
        <dbReference type="ChEBI" id="CHEBI:61717"/>
        <label>1</label>
    </ligand>
</feature>
<dbReference type="PANTHER" id="PTHR35008:SF4">
    <property type="entry name" value="BLL4482 PROTEIN"/>
    <property type="match status" value="1"/>
</dbReference>
<organism evidence="7 8">
    <name type="scientific">Hydrogenophaga pseudoflava</name>
    <name type="common">Pseudomonas carboxydoflava</name>
    <dbReference type="NCBI Taxonomy" id="47421"/>
    <lineage>
        <taxon>Bacteria</taxon>
        <taxon>Pseudomonadati</taxon>
        <taxon>Pseudomonadota</taxon>
        <taxon>Betaproteobacteria</taxon>
        <taxon>Burkholderiales</taxon>
        <taxon>Comamonadaceae</taxon>
        <taxon>Hydrogenophaga</taxon>
    </lineage>
</organism>
<keyword evidence="3 5" id="KW-0408">Iron</keyword>
<dbReference type="InterPro" id="IPR051459">
    <property type="entry name" value="Cytochrome_c-type_DH"/>
</dbReference>
<comment type="cofactor">
    <cofactor evidence="4">
        <name>heme c</name>
        <dbReference type="ChEBI" id="CHEBI:61717"/>
    </cofactor>
    <text evidence="4">Binds 3 heme c groups covalently per subunit.</text>
</comment>
<dbReference type="GO" id="GO:0005506">
    <property type="term" value="F:iron ion binding"/>
    <property type="evidence" value="ECO:0007669"/>
    <property type="project" value="InterPro"/>
</dbReference>
<evidence type="ECO:0000256" key="2">
    <source>
        <dbReference type="ARBA" id="ARBA00022723"/>
    </source>
</evidence>
<feature type="binding site" description="axial binding residue" evidence="5">
    <location>
        <position position="209"/>
    </location>
    <ligand>
        <name>heme c</name>
        <dbReference type="ChEBI" id="CHEBI:61717"/>
        <label>2</label>
    </ligand>
    <ligandPart>
        <name>Fe</name>
        <dbReference type="ChEBI" id="CHEBI:18248"/>
    </ligandPart>
</feature>
<dbReference type="PIRSF" id="PIRSF000018">
    <property type="entry name" value="Mb_ADH_cyt_c"/>
    <property type="match status" value="1"/>
</dbReference>
<feature type="binding site" description="axial binding residue" evidence="5">
    <location>
        <position position="330"/>
    </location>
    <ligand>
        <name>heme c</name>
        <dbReference type="ChEBI" id="CHEBI:61717"/>
        <label>3</label>
    </ligand>
    <ligandPart>
        <name>Fe</name>
        <dbReference type="ChEBI" id="CHEBI:18248"/>
    </ligandPart>
</feature>
<keyword evidence="2 5" id="KW-0479">Metal-binding</keyword>
<feature type="binding site" description="covalent" evidence="4">
    <location>
        <position position="205"/>
    </location>
    <ligand>
        <name>heme c</name>
        <dbReference type="ChEBI" id="CHEBI:61717"/>
        <label>2</label>
    </ligand>
</feature>
<gene>
    <name evidence="7" type="primary">adhB</name>
    <name evidence="7" type="ORF">HPF_21830</name>
</gene>
<dbReference type="SUPFAM" id="SSF46626">
    <property type="entry name" value="Cytochrome c"/>
    <property type="match status" value="3"/>
</dbReference>
<dbReference type="InterPro" id="IPR014353">
    <property type="entry name" value="Membr-bd_ADH_cyt_c"/>
</dbReference>
<dbReference type="Pfam" id="PF00034">
    <property type="entry name" value="Cytochrom_C"/>
    <property type="match status" value="2"/>
</dbReference>
<dbReference type="GO" id="GO:0016020">
    <property type="term" value="C:membrane"/>
    <property type="evidence" value="ECO:0007669"/>
    <property type="project" value="InterPro"/>
</dbReference>
<dbReference type="AlphaFoldDB" id="A0A4P6X921"/>
<dbReference type="Proteomes" id="UP000293912">
    <property type="component" value="Chromosome"/>
</dbReference>
<feature type="domain" description="Cytochrome c" evidence="6">
    <location>
        <begin position="190"/>
        <end position="298"/>
    </location>
</feature>
<dbReference type="PROSITE" id="PS51007">
    <property type="entry name" value="CYTC"/>
    <property type="match status" value="3"/>
</dbReference>
<dbReference type="Gene3D" id="1.10.760.10">
    <property type="entry name" value="Cytochrome c-like domain"/>
    <property type="match status" value="3"/>
</dbReference>
<dbReference type="GO" id="GO:0020037">
    <property type="term" value="F:heme binding"/>
    <property type="evidence" value="ECO:0007669"/>
    <property type="project" value="InterPro"/>
</dbReference>
<evidence type="ECO:0000256" key="3">
    <source>
        <dbReference type="ARBA" id="ARBA00023004"/>
    </source>
</evidence>
<dbReference type="PANTHER" id="PTHR35008">
    <property type="entry name" value="BLL4482 PROTEIN-RELATED"/>
    <property type="match status" value="1"/>
</dbReference>
<feature type="binding site" description="covalent" evidence="4">
    <location>
        <position position="326"/>
    </location>
    <ligand>
        <name>heme c</name>
        <dbReference type="ChEBI" id="CHEBI:61717"/>
        <label>3</label>
    </ligand>
</feature>
<feature type="domain" description="Cytochrome c" evidence="6">
    <location>
        <begin position="313"/>
        <end position="403"/>
    </location>
</feature>
<dbReference type="GO" id="GO:0016614">
    <property type="term" value="F:oxidoreductase activity, acting on CH-OH group of donors"/>
    <property type="evidence" value="ECO:0007669"/>
    <property type="project" value="InterPro"/>
</dbReference>
<dbReference type="KEGG" id="hpse:HPF_21830"/>
<feature type="domain" description="Cytochrome c" evidence="6">
    <location>
        <begin position="45"/>
        <end position="148"/>
    </location>
</feature>
<feature type="binding site" description="axial binding residue" evidence="5">
    <location>
        <position position="63"/>
    </location>
    <ligand>
        <name>heme c</name>
        <dbReference type="ChEBI" id="CHEBI:61717"/>
        <label>1</label>
    </ligand>
    <ligandPart>
        <name>Fe</name>
        <dbReference type="ChEBI" id="CHEBI:18248"/>
    </ligandPart>
</feature>
<dbReference type="RefSeq" id="WP_133157827.1">
    <property type="nucleotide sequence ID" value="NZ_CP037867.1"/>
</dbReference>
<feature type="binding site" description="covalent" evidence="4">
    <location>
        <position position="208"/>
    </location>
    <ligand>
        <name>heme c</name>
        <dbReference type="ChEBI" id="CHEBI:61717"/>
        <label>2</label>
    </ligand>
</feature>
<evidence type="ECO:0000259" key="6">
    <source>
        <dbReference type="PROSITE" id="PS51007"/>
    </source>
</evidence>
<evidence type="ECO:0000313" key="8">
    <source>
        <dbReference type="Proteomes" id="UP000293912"/>
    </source>
</evidence>
<evidence type="ECO:0000256" key="1">
    <source>
        <dbReference type="ARBA" id="ARBA00022617"/>
    </source>
</evidence>
<keyword evidence="8" id="KW-1185">Reference proteome</keyword>
<evidence type="ECO:0000256" key="4">
    <source>
        <dbReference type="PIRSR" id="PIRSR000018-50"/>
    </source>
</evidence>
<dbReference type="EMBL" id="CP037867">
    <property type="protein sequence ID" value="QBM30341.1"/>
    <property type="molecule type" value="Genomic_DNA"/>
</dbReference>
<evidence type="ECO:0000313" key="7">
    <source>
        <dbReference type="EMBL" id="QBM30341.1"/>
    </source>
</evidence>
<feature type="binding site" description="covalent" evidence="4">
    <location>
        <position position="329"/>
    </location>
    <ligand>
        <name>heme c</name>
        <dbReference type="ChEBI" id="CHEBI:61717"/>
        <label>3</label>
    </ligand>
</feature>
<accession>A0A4P6X921</accession>
<feature type="binding site" description="covalent" evidence="4">
    <location>
        <position position="59"/>
    </location>
    <ligand>
        <name>heme c</name>
        <dbReference type="ChEBI" id="CHEBI:61717"/>
        <label>1</label>
    </ligand>
</feature>
<proteinExistence type="predicted"/>
<evidence type="ECO:0000256" key="5">
    <source>
        <dbReference type="PIRSR" id="PIRSR000018-51"/>
    </source>
</evidence>
<dbReference type="GO" id="GO:0009055">
    <property type="term" value="F:electron transfer activity"/>
    <property type="evidence" value="ECO:0007669"/>
    <property type="project" value="InterPro"/>
</dbReference>
<dbReference type="InterPro" id="IPR009056">
    <property type="entry name" value="Cyt_c-like_dom"/>
</dbReference>
<keyword evidence="1 4" id="KW-0349">Heme</keyword>
<protein>
    <submittedName>
        <fullName evidence="7">Alcohol dehydrogenase cytochrome c subunit</fullName>
    </submittedName>
</protein>